<feature type="region of interest" description="Disordered" evidence="11">
    <location>
        <begin position="834"/>
        <end position="868"/>
    </location>
</feature>
<dbReference type="AlphaFoldDB" id="A0A2S4PVJ0"/>
<dbReference type="Pfam" id="PF25376">
    <property type="entry name" value="Pre-PUA_NSUN2"/>
    <property type="match status" value="1"/>
</dbReference>
<dbReference type="PRINTS" id="PR02008">
    <property type="entry name" value="RCMTFAMILY"/>
</dbReference>
<dbReference type="OrthoDB" id="6093671at2759"/>
<evidence type="ECO:0000256" key="2">
    <source>
        <dbReference type="ARBA" id="ARBA00007494"/>
    </source>
</evidence>
<keyword evidence="9" id="KW-0539">Nucleus</keyword>
<reference evidence="13 14" key="1">
    <citation type="submission" date="2017-10" db="EMBL/GenBank/DDBJ databases">
        <title>Development of genomic resources for the powdery mildew, Erysiphe pulchra.</title>
        <authorList>
            <person name="Wadl P.A."/>
            <person name="Mack B.M."/>
            <person name="Moore G."/>
            <person name="Beltz S.B."/>
        </authorList>
    </citation>
    <scope>NUCLEOTIDE SEQUENCE [LARGE SCALE GENOMIC DNA]</scope>
    <source>
        <strain evidence="13">Cflorida</strain>
    </source>
</reference>
<feature type="active site" description="Nucleophile" evidence="10">
    <location>
        <position position="355"/>
    </location>
</feature>
<feature type="binding site" evidence="10">
    <location>
        <position position="245"/>
    </location>
    <ligand>
        <name>S-adenosyl-L-methionine</name>
        <dbReference type="ChEBI" id="CHEBI:59789"/>
    </ligand>
</feature>
<evidence type="ECO:0000256" key="4">
    <source>
        <dbReference type="ARBA" id="ARBA00022603"/>
    </source>
</evidence>
<dbReference type="InterPro" id="IPR001678">
    <property type="entry name" value="MeTrfase_RsmB-F_NOP2_dom"/>
</dbReference>
<protein>
    <recommendedName>
        <fullName evidence="12">SAM-dependent MTase RsmB/NOP-type domain-containing protein</fullName>
    </recommendedName>
</protein>
<evidence type="ECO:0000256" key="9">
    <source>
        <dbReference type="ARBA" id="ARBA00023242"/>
    </source>
</evidence>
<dbReference type="GO" id="GO:0016428">
    <property type="term" value="F:tRNA (cytidine-5-)-methyltransferase activity"/>
    <property type="evidence" value="ECO:0007669"/>
    <property type="project" value="InterPro"/>
</dbReference>
<evidence type="ECO:0000256" key="5">
    <source>
        <dbReference type="ARBA" id="ARBA00022679"/>
    </source>
</evidence>
<dbReference type="Gene3D" id="3.40.50.150">
    <property type="entry name" value="Vaccinia Virus protein VP39"/>
    <property type="match status" value="1"/>
</dbReference>
<dbReference type="InterPro" id="IPR049560">
    <property type="entry name" value="MeTrfase_RsmB-F_NOP2_cat"/>
</dbReference>
<comment type="similarity">
    <text evidence="2 10">Belongs to the class I-like SAM-binding methyltransferase superfamily. RsmB/NOP family.</text>
</comment>
<keyword evidence="3" id="KW-0820">tRNA-binding</keyword>
<keyword evidence="5 10" id="KW-0808">Transferase</keyword>
<feature type="compositionally biased region" description="Polar residues" evidence="11">
    <location>
        <begin position="485"/>
        <end position="503"/>
    </location>
</feature>
<keyword evidence="6 10" id="KW-0949">S-adenosyl-L-methionine</keyword>
<dbReference type="GO" id="GO:0005737">
    <property type="term" value="C:cytoplasm"/>
    <property type="evidence" value="ECO:0007669"/>
    <property type="project" value="TreeGrafter"/>
</dbReference>
<evidence type="ECO:0000256" key="10">
    <source>
        <dbReference type="PROSITE-ProRule" id="PRU01023"/>
    </source>
</evidence>
<sequence length="868" mass="98313">MGRGGKRGKSRGNRVGKFSGKSQREDNRVSFDKVPKKNERLERYYNQILGLSDEEKPIFWEALKRELPNSFRFTGSKSHALAVQKLLKDRYIPQISKISHHDGTLVKPPEPVPWYPDELAWWMTTSKSVVRRSSQFAEFQKFLVSETSVGNISRQEVVSMIPPLLMDLKPGMVVLDMCAAPGSKAAQLIEMIHAGEEVRMRKSFNEYAQNIGQEIRTDTNYDANVDINIDNDDFGRATGLLIANDSDYKRSHMLIHQLKRFSSPNLIVTNHDATMYPSIKLPPSPKTNSSNTYLKFDRILSDVPCSGDGTTRKNLNLWKDWNPGSAIGLHMTQVRILVRALQMLKVGGRVVYSTCSMNPIENEAVISTAIARSGGLSKVKLLSCDEKLPLLKRKSGLRDWSVMDKTGKIWSSWSEVLTFKENNEDSSGVDKLLPGMFPPVTDSPESQIPLQNCMRIYAHLQDTGGFFIAVLEKLSEFRTRPESEVTITKPNSNNRAEVSSPVQPNKEGEITISENLVSDIGSSNINPGENVSVFDHKRSIDELETKVENPSPEKKPKISEKMDDTVFHKQEVQELNNMVPINQVQEPPLISNVDCENKSSAQNEGSSQIRPNRNKYGTVEEPFKYIPNDHAEIQAIDSFYELSPRFPRDRFMVRNIMGHPTKTIYYTSSLVRDILTENEGHGIKFIHGGVKMFMKQDVQGPNVCKWRIQSEGMPILEGYVGDKRVVYLRKKETLKKLLIEMFPKVADEAWKDLGEIGEQVQNIEMGCLVLRINPSSEEDGILERMTLPLWRSAASLNLMLAKEDRTALLLRMFNDTTPLINYSKEARAAAIEHASKKNNEEHKEINELKRNLESDEKKIDLDSPVETS</sequence>
<evidence type="ECO:0000256" key="11">
    <source>
        <dbReference type="SAM" id="MobiDB-lite"/>
    </source>
</evidence>
<dbReference type="GO" id="GO:0000049">
    <property type="term" value="F:tRNA binding"/>
    <property type="evidence" value="ECO:0007669"/>
    <property type="project" value="UniProtKB-KW"/>
</dbReference>
<comment type="caution">
    <text evidence="13">The sequence shown here is derived from an EMBL/GenBank/DDBJ whole genome shotgun (WGS) entry which is preliminary data.</text>
</comment>
<dbReference type="EMBL" id="PEDP01000419">
    <property type="protein sequence ID" value="POS86063.1"/>
    <property type="molecule type" value="Genomic_DNA"/>
</dbReference>
<dbReference type="SUPFAM" id="SSF53335">
    <property type="entry name" value="S-adenosyl-L-methionine-dependent methyltransferases"/>
    <property type="match status" value="1"/>
</dbReference>
<proteinExistence type="inferred from homology"/>
<dbReference type="InterPro" id="IPR057285">
    <property type="entry name" value="Pre-PUA_NSUN2"/>
</dbReference>
<dbReference type="InterPro" id="IPR023270">
    <property type="entry name" value="RCMT_NCL1"/>
</dbReference>
<evidence type="ECO:0000256" key="1">
    <source>
        <dbReference type="ARBA" id="ARBA00004123"/>
    </source>
</evidence>
<feature type="region of interest" description="Disordered" evidence="11">
    <location>
        <begin position="1"/>
        <end position="33"/>
    </location>
</feature>
<evidence type="ECO:0000256" key="3">
    <source>
        <dbReference type="ARBA" id="ARBA00022555"/>
    </source>
</evidence>
<evidence type="ECO:0000256" key="6">
    <source>
        <dbReference type="ARBA" id="ARBA00022691"/>
    </source>
</evidence>
<feature type="compositionally biased region" description="Basic residues" evidence="11">
    <location>
        <begin position="1"/>
        <end position="14"/>
    </location>
</feature>
<evidence type="ECO:0000313" key="14">
    <source>
        <dbReference type="Proteomes" id="UP000237438"/>
    </source>
</evidence>
<dbReference type="PANTHER" id="PTHR22808:SF1">
    <property type="entry name" value="RNA CYTOSINE-C(5)-METHYLTRANSFERASE NSUN2-RELATED"/>
    <property type="match status" value="1"/>
</dbReference>
<feature type="compositionally biased region" description="Polar residues" evidence="11">
    <location>
        <begin position="598"/>
        <end position="611"/>
    </location>
</feature>
<dbReference type="Proteomes" id="UP000237438">
    <property type="component" value="Unassembled WGS sequence"/>
</dbReference>
<dbReference type="GO" id="GO:0030488">
    <property type="term" value="P:tRNA methylation"/>
    <property type="evidence" value="ECO:0007669"/>
    <property type="project" value="TreeGrafter"/>
</dbReference>
<feature type="region of interest" description="Disordered" evidence="11">
    <location>
        <begin position="482"/>
        <end position="506"/>
    </location>
</feature>
<evidence type="ECO:0000313" key="13">
    <source>
        <dbReference type="EMBL" id="POS86063.1"/>
    </source>
</evidence>
<comment type="subcellular location">
    <subcellularLocation>
        <location evidence="1">Nucleus</location>
    </subcellularLocation>
</comment>
<feature type="domain" description="SAM-dependent MTase RsmB/NOP-type" evidence="12">
    <location>
        <begin position="59"/>
        <end position="474"/>
    </location>
</feature>
<keyword evidence="8 10" id="KW-0694">RNA-binding</keyword>
<feature type="compositionally biased region" description="Basic and acidic residues" evidence="11">
    <location>
        <begin position="22"/>
        <end position="33"/>
    </location>
</feature>
<keyword evidence="7" id="KW-0819">tRNA processing</keyword>
<dbReference type="PROSITE" id="PS01153">
    <property type="entry name" value="NOL1_NOP2_SUN"/>
    <property type="match status" value="1"/>
</dbReference>
<organism evidence="13 14">
    <name type="scientific">Erysiphe pulchra</name>
    <dbReference type="NCBI Taxonomy" id="225359"/>
    <lineage>
        <taxon>Eukaryota</taxon>
        <taxon>Fungi</taxon>
        <taxon>Dikarya</taxon>
        <taxon>Ascomycota</taxon>
        <taxon>Pezizomycotina</taxon>
        <taxon>Leotiomycetes</taxon>
        <taxon>Erysiphales</taxon>
        <taxon>Erysiphaceae</taxon>
        <taxon>Erysiphe</taxon>
    </lineage>
</organism>
<dbReference type="InterPro" id="IPR018314">
    <property type="entry name" value="RsmB/NOL1/NOP2-like_CS"/>
</dbReference>
<dbReference type="GO" id="GO:0005634">
    <property type="term" value="C:nucleus"/>
    <property type="evidence" value="ECO:0007669"/>
    <property type="project" value="UniProtKB-SubCell"/>
</dbReference>
<feature type="binding site" evidence="10">
    <location>
        <begin position="178"/>
        <end position="184"/>
    </location>
    <ligand>
        <name>S-adenosyl-L-methionine</name>
        <dbReference type="ChEBI" id="CHEBI:59789"/>
    </ligand>
</feature>
<dbReference type="InterPro" id="IPR057286">
    <property type="entry name" value="PUA_NSUN2"/>
</dbReference>
<dbReference type="PROSITE" id="PS51686">
    <property type="entry name" value="SAM_MT_RSMB_NOP"/>
    <property type="match status" value="1"/>
</dbReference>
<evidence type="ECO:0000256" key="8">
    <source>
        <dbReference type="ARBA" id="ARBA00022884"/>
    </source>
</evidence>
<dbReference type="PANTHER" id="PTHR22808">
    <property type="entry name" value="NCL1 YEAST -RELATED NOL1/NOP2/FMU SUN DOMAIN-CONTAINING"/>
    <property type="match status" value="1"/>
</dbReference>
<keyword evidence="4 10" id="KW-0489">Methyltransferase</keyword>
<dbReference type="Pfam" id="PF25378">
    <property type="entry name" value="PUA_NSUN2"/>
    <property type="match status" value="1"/>
</dbReference>
<dbReference type="InterPro" id="IPR029063">
    <property type="entry name" value="SAM-dependent_MTases_sf"/>
</dbReference>
<evidence type="ECO:0000259" key="12">
    <source>
        <dbReference type="PROSITE" id="PS51686"/>
    </source>
</evidence>
<feature type="region of interest" description="Disordered" evidence="11">
    <location>
        <begin position="594"/>
        <end position="614"/>
    </location>
</feature>
<evidence type="ECO:0000256" key="7">
    <source>
        <dbReference type="ARBA" id="ARBA00022694"/>
    </source>
</evidence>
<name>A0A2S4PVJ0_9PEZI</name>
<feature type="binding site" evidence="10">
    <location>
        <position position="302"/>
    </location>
    <ligand>
        <name>S-adenosyl-L-methionine</name>
        <dbReference type="ChEBI" id="CHEBI:59789"/>
    </ligand>
</feature>
<keyword evidence="14" id="KW-1185">Reference proteome</keyword>
<accession>A0A2S4PVJ0</accession>
<dbReference type="Pfam" id="PF01189">
    <property type="entry name" value="Methyltr_RsmB-F"/>
    <property type="match status" value="1"/>
</dbReference>
<dbReference type="STRING" id="225359.A0A2S4PVJ0"/>
<feature type="binding site" evidence="10">
    <location>
        <position position="272"/>
    </location>
    <ligand>
        <name>S-adenosyl-L-methionine</name>
        <dbReference type="ChEBI" id="CHEBI:59789"/>
    </ligand>
</feature>
<gene>
    <name evidence="13" type="ORF">EPUL_002466</name>
</gene>
<feature type="compositionally biased region" description="Basic and acidic residues" evidence="11">
    <location>
        <begin position="834"/>
        <end position="861"/>
    </location>
</feature>
<dbReference type="PRINTS" id="PR02011">
    <property type="entry name" value="RCMTNCL1"/>
</dbReference>
<dbReference type="InterPro" id="IPR023267">
    <property type="entry name" value="RCMT"/>
</dbReference>